<dbReference type="Proteomes" id="UP000063718">
    <property type="component" value="Unassembled WGS sequence"/>
</dbReference>
<accession>A0A0S6UBI4</accession>
<proteinExistence type="predicted"/>
<dbReference type="EMBL" id="DF238840">
    <property type="protein sequence ID" value="GAF25288.1"/>
    <property type="molecule type" value="Genomic_DNA"/>
</dbReference>
<dbReference type="AlphaFoldDB" id="A0A0S6UBI4"/>
<feature type="transmembrane region" description="Helical" evidence="1">
    <location>
        <begin position="16"/>
        <end position="49"/>
    </location>
</feature>
<gene>
    <name evidence="2" type="ORF">MTY_0620</name>
</gene>
<sequence>MVLLEKEPSWALRAKTWGLCLLLVVLLIGHTVVWAVVLGGTLLVMFLGAGFSRIKIIAGFVAGLLAAFLYLATLAPPYITTRLLYGWLKPLADPTGAGYLLLTIRQHLAAGGSSAPG</sequence>
<name>A0A0S6UBI4_NEOTH</name>
<keyword evidence="2" id="KW-0131">Cell cycle</keyword>
<keyword evidence="1" id="KW-0812">Transmembrane</keyword>
<protein>
    <submittedName>
        <fullName evidence="2">Bacterial cell division membrane protein</fullName>
    </submittedName>
</protein>
<evidence type="ECO:0000256" key="1">
    <source>
        <dbReference type="SAM" id="Phobius"/>
    </source>
</evidence>
<feature type="transmembrane region" description="Helical" evidence="1">
    <location>
        <begin position="56"/>
        <end position="79"/>
    </location>
</feature>
<keyword evidence="1" id="KW-1133">Transmembrane helix</keyword>
<keyword evidence="1" id="KW-0472">Membrane</keyword>
<organism evidence="2">
    <name type="scientific">Moorella thermoacetica Y72</name>
    <dbReference type="NCBI Taxonomy" id="1325331"/>
    <lineage>
        <taxon>Bacteria</taxon>
        <taxon>Bacillati</taxon>
        <taxon>Bacillota</taxon>
        <taxon>Clostridia</taxon>
        <taxon>Neomoorellales</taxon>
        <taxon>Neomoorellaceae</taxon>
        <taxon>Neomoorella</taxon>
    </lineage>
</organism>
<dbReference type="GO" id="GO:0051301">
    <property type="term" value="P:cell division"/>
    <property type="evidence" value="ECO:0007669"/>
    <property type="project" value="UniProtKB-KW"/>
</dbReference>
<reference evidence="2" key="1">
    <citation type="journal article" date="2014" name="Gene">
        <title>Genome-guided analysis of transformation efficiency and carbon dioxide assimilation by Moorella thermoacetica Y72.</title>
        <authorList>
            <person name="Tsukahara K."/>
            <person name="Kita A."/>
            <person name="Nakashimada Y."/>
            <person name="Hoshino T."/>
            <person name="Murakami K."/>
        </authorList>
    </citation>
    <scope>NUCLEOTIDE SEQUENCE [LARGE SCALE GENOMIC DNA]</scope>
    <source>
        <strain evidence="2">Y72</strain>
    </source>
</reference>
<evidence type="ECO:0000313" key="2">
    <source>
        <dbReference type="EMBL" id="GAF25288.1"/>
    </source>
</evidence>
<keyword evidence="2" id="KW-0132">Cell division</keyword>